<dbReference type="AlphaFoldDB" id="A0A0E3S917"/>
<dbReference type="OrthoDB" id="53377at2157"/>
<name>A0A0E3S917_9EURY</name>
<dbReference type="KEGG" id="mhor:MSHOH_1526"/>
<evidence type="ECO:0000313" key="3">
    <source>
        <dbReference type="Proteomes" id="UP000033101"/>
    </source>
</evidence>
<dbReference type="GeneID" id="24830731"/>
<evidence type="ECO:0000256" key="1">
    <source>
        <dbReference type="SAM" id="Phobius"/>
    </source>
</evidence>
<reference evidence="2 3" key="1">
    <citation type="submission" date="2014-07" db="EMBL/GenBank/DDBJ databases">
        <title>Methanogenic archaea and the global carbon cycle.</title>
        <authorList>
            <person name="Henriksen J.R."/>
            <person name="Luke J."/>
            <person name="Reinhart S."/>
            <person name="Benedict M.N."/>
            <person name="Youngblut N.D."/>
            <person name="Metcalf M.E."/>
            <person name="Whitaker R.J."/>
            <person name="Metcalf W.W."/>
        </authorList>
    </citation>
    <scope>NUCLEOTIDE SEQUENCE [LARGE SCALE GENOMIC DNA]</scope>
    <source>
        <strain evidence="2 3">HB-1</strain>
    </source>
</reference>
<dbReference type="Pfam" id="PF06961">
    <property type="entry name" value="DUF1294"/>
    <property type="match status" value="1"/>
</dbReference>
<evidence type="ECO:0000313" key="2">
    <source>
        <dbReference type="EMBL" id="AKB78009.1"/>
    </source>
</evidence>
<dbReference type="InterPro" id="IPR010718">
    <property type="entry name" value="DUF1294"/>
</dbReference>
<dbReference type="EMBL" id="CP009516">
    <property type="protein sequence ID" value="AKB78009.1"/>
    <property type="molecule type" value="Genomic_DNA"/>
</dbReference>
<proteinExistence type="predicted"/>
<dbReference type="RefSeq" id="WP_048138790.1">
    <property type="nucleotide sequence ID" value="NZ_BBCW01000061.1"/>
</dbReference>
<keyword evidence="1" id="KW-0472">Membrane</keyword>
<dbReference type="Proteomes" id="UP000033101">
    <property type="component" value="Chromosome"/>
</dbReference>
<sequence>MTDTTYFLFPIVYAALNAASFALYGLDKYKARKEKWRISEKSLLMISLFGPIGAWLGMTQFRHKTQKPIFRYLVPAFVGIHILLVLWINL</sequence>
<keyword evidence="3" id="KW-1185">Reference proteome</keyword>
<keyword evidence="1" id="KW-1133">Transmembrane helix</keyword>
<gene>
    <name evidence="2" type="ORF">MSHOH_1526</name>
</gene>
<organism evidence="2 3">
    <name type="scientific">Methanosarcina horonobensis HB-1 = JCM 15518</name>
    <dbReference type="NCBI Taxonomy" id="1434110"/>
    <lineage>
        <taxon>Archaea</taxon>
        <taxon>Methanobacteriati</taxon>
        <taxon>Methanobacteriota</taxon>
        <taxon>Stenosarchaea group</taxon>
        <taxon>Methanomicrobia</taxon>
        <taxon>Methanosarcinales</taxon>
        <taxon>Methanosarcinaceae</taxon>
        <taxon>Methanosarcina</taxon>
    </lineage>
</organism>
<feature type="transmembrane region" description="Helical" evidence="1">
    <location>
        <begin position="38"/>
        <end position="57"/>
    </location>
</feature>
<accession>A0A0E3S917</accession>
<protein>
    <submittedName>
        <fullName evidence="2">Membrane protein, putative</fullName>
    </submittedName>
</protein>
<feature type="transmembrane region" description="Helical" evidence="1">
    <location>
        <begin position="6"/>
        <end position="26"/>
    </location>
</feature>
<feature type="transmembrane region" description="Helical" evidence="1">
    <location>
        <begin position="69"/>
        <end position="88"/>
    </location>
</feature>
<dbReference type="HOGENOM" id="CLU_091970_3_2_2"/>
<dbReference type="PATRIC" id="fig|1434110.4.peg.1913"/>
<keyword evidence="1" id="KW-0812">Transmembrane</keyword>